<protein>
    <recommendedName>
        <fullName evidence="2">Protein-PII uridylyltransferase N-terminal domain-containing protein</fullName>
    </recommendedName>
</protein>
<evidence type="ECO:0000313" key="3">
    <source>
        <dbReference type="EMBL" id="CAH1786835.1"/>
    </source>
</evidence>
<keyword evidence="4" id="KW-1185">Reference proteome</keyword>
<proteinExistence type="predicted"/>
<reference evidence="3" key="1">
    <citation type="submission" date="2022-03" db="EMBL/GenBank/DDBJ databases">
        <authorList>
            <person name="Martin C."/>
        </authorList>
    </citation>
    <scope>NUCLEOTIDE SEQUENCE</scope>
</reference>
<dbReference type="Proteomes" id="UP000749559">
    <property type="component" value="Unassembled WGS sequence"/>
</dbReference>
<evidence type="ECO:0000259" key="2">
    <source>
        <dbReference type="Pfam" id="PF03445"/>
    </source>
</evidence>
<dbReference type="OrthoDB" id="10260758at2759"/>
<feature type="non-terminal residue" evidence="3">
    <location>
        <position position="511"/>
    </location>
</feature>
<dbReference type="EMBL" id="CAIIXF020000006">
    <property type="protein sequence ID" value="CAH1786835.1"/>
    <property type="molecule type" value="Genomic_DNA"/>
</dbReference>
<dbReference type="Gene3D" id="1.10.357.170">
    <property type="match status" value="1"/>
</dbReference>
<dbReference type="PANTHER" id="PTHR19959">
    <property type="entry name" value="KINESIN LIGHT CHAIN"/>
    <property type="match status" value="1"/>
</dbReference>
<gene>
    <name evidence="3" type="ORF">OFUS_LOCUS12651</name>
</gene>
<dbReference type="GO" id="GO:0008773">
    <property type="term" value="F:[protein-PII] uridylyltransferase activity"/>
    <property type="evidence" value="ECO:0007669"/>
    <property type="project" value="InterPro"/>
</dbReference>
<sequence>MASARELRYMERCKKRKERNTTPARQLKRLRSTQDTSYNKEIYQYDTSQPCQNDTSQPCQNDTSQPSETTSIMYEIGRKLCRKPWATTTMNSTELTTQIDLLRQLGGEYMKLADAISEGWYFVRASGCYNAALRCIEKLKNLPEGATEIDSSMLVSKKSDCLKQLQHIEATFLTIAAHQNYKTAKQHKELYETELNSLREFSSKTINDIVKNDMKVDSITTEMSVEDEDSTIKNSKVFYNELSDRLKKFYRLLIDDCISVLEVPDCKFSVLGLGSLARMEATAYSDLESAILFDSSGMTSGEVEKVKHKFRLMVHYLHLKVLNLGETILPSLCIPVLNDFNTELPEHMTDNKYFDITTPQGMCFDGAMPWASKTPIGRNKTKLKPARELIMTPEEMAEYQTESICIKEGYHLSDVLMTTTLIYGDEGLLERYNTNIQKFLNSPSEKDSSLSVGALRADETLKDDLNKYLQNPLTPETLGKQVHVKKDIYRFATISVNTLKLKYTCVSQAPL</sequence>
<feature type="domain" description="Protein-PII uridylyltransferase N-terminal" evidence="2">
    <location>
        <begin position="242"/>
        <end position="310"/>
    </location>
</feature>
<dbReference type="PANTHER" id="PTHR19959:SF119">
    <property type="entry name" value="FUNGAL LIPASE-LIKE DOMAIN-CONTAINING PROTEIN"/>
    <property type="match status" value="1"/>
</dbReference>
<evidence type="ECO:0000256" key="1">
    <source>
        <dbReference type="SAM" id="MobiDB-lite"/>
    </source>
</evidence>
<dbReference type="InterPro" id="IPR005105">
    <property type="entry name" value="GlnD_Uridyltrans_N"/>
</dbReference>
<evidence type="ECO:0000313" key="4">
    <source>
        <dbReference type="Proteomes" id="UP000749559"/>
    </source>
</evidence>
<organism evidence="3 4">
    <name type="scientific">Owenia fusiformis</name>
    <name type="common">Polychaete worm</name>
    <dbReference type="NCBI Taxonomy" id="6347"/>
    <lineage>
        <taxon>Eukaryota</taxon>
        <taxon>Metazoa</taxon>
        <taxon>Spiralia</taxon>
        <taxon>Lophotrochozoa</taxon>
        <taxon>Annelida</taxon>
        <taxon>Polychaeta</taxon>
        <taxon>Sedentaria</taxon>
        <taxon>Canalipalpata</taxon>
        <taxon>Sabellida</taxon>
        <taxon>Oweniida</taxon>
        <taxon>Oweniidae</taxon>
        <taxon>Owenia</taxon>
    </lineage>
</organism>
<feature type="region of interest" description="Disordered" evidence="1">
    <location>
        <begin position="48"/>
        <end position="67"/>
    </location>
</feature>
<dbReference type="Pfam" id="PF03445">
    <property type="entry name" value="DUF294"/>
    <property type="match status" value="1"/>
</dbReference>
<accession>A0A8S4P0D4</accession>
<name>A0A8S4P0D4_OWEFU</name>
<comment type="caution">
    <text evidence="3">The sequence shown here is derived from an EMBL/GenBank/DDBJ whole genome shotgun (WGS) entry which is preliminary data.</text>
</comment>
<dbReference type="AlphaFoldDB" id="A0A8S4P0D4"/>